<dbReference type="InterPro" id="IPR024738">
    <property type="entry name" value="Hfi1/Tada1"/>
</dbReference>
<dbReference type="PANTHER" id="PTHR21277">
    <property type="entry name" value="TRANSCRIPTIONAL ADAPTER 1"/>
    <property type="match status" value="1"/>
</dbReference>
<dbReference type="CDD" id="cd22933">
    <property type="entry name" value="HFD_HFI1"/>
    <property type="match status" value="1"/>
</dbReference>
<dbReference type="EMBL" id="LSRQ01001943">
    <property type="protein sequence ID" value="OAY75966.1"/>
    <property type="molecule type" value="Genomic_DNA"/>
</dbReference>
<feature type="non-terminal residue" evidence="6">
    <location>
        <position position="1"/>
    </location>
</feature>
<feature type="compositionally biased region" description="Basic and acidic residues" evidence="5">
    <location>
        <begin position="1"/>
        <end position="21"/>
    </location>
</feature>
<dbReference type="Pfam" id="PF12767">
    <property type="entry name" value="SAGA-Tad1"/>
    <property type="match status" value="1"/>
</dbReference>
<reference evidence="6 7" key="1">
    <citation type="journal article" date="2016" name="DNA Res.">
        <title>The draft genome of MD-2 pineapple using hybrid error correction of long reads.</title>
        <authorList>
            <person name="Redwan R.M."/>
            <person name="Saidin A."/>
            <person name="Kumar S.V."/>
        </authorList>
    </citation>
    <scope>NUCLEOTIDE SEQUENCE [LARGE SCALE GENOMIC DNA]</scope>
    <source>
        <strain evidence="7">cv. MD2</strain>
        <tissue evidence="6">Leaf</tissue>
    </source>
</reference>
<evidence type="ECO:0000256" key="2">
    <source>
        <dbReference type="ARBA" id="ARBA00023015"/>
    </source>
</evidence>
<feature type="non-terminal residue" evidence="6">
    <location>
        <position position="476"/>
    </location>
</feature>
<dbReference type="AlphaFoldDB" id="A0A199VGG7"/>
<evidence type="ECO:0000256" key="5">
    <source>
        <dbReference type="SAM" id="MobiDB-lite"/>
    </source>
</evidence>
<keyword evidence="2" id="KW-0805">Transcription regulation</keyword>
<proteinExistence type="predicted"/>
<evidence type="ECO:0000256" key="4">
    <source>
        <dbReference type="ARBA" id="ARBA00023242"/>
    </source>
</evidence>
<feature type="region of interest" description="Disordered" evidence="5">
    <location>
        <begin position="1"/>
        <end position="43"/>
    </location>
</feature>
<comment type="caution">
    <text evidence="6">The sequence shown here is derived from an EMBL/GenBank/DDBJ whole genome shotgun (WGS) entry which is preliminary data.</text>
</comment>
<feature type="region of interest" description="Disordered" evidence="5">
    <location>
        <begin position="200"/>
        <end position="241"/>
    </location>
</feature>
<dbReference type="PANTHER" id="PTHR21277:SF5">
    <property type="entry name" value="TRANSCRIPTIONAL ADAPTER 1"/>
    <property type="match status" value="1"/>
</dbReference>
<comment type="subcellular location">
    <subcellularLocation>
        <location evidence="1">Nucleus</location>
    </subcellularLocation>
</comment>
<sequence length="476" mass="53961">EERESKSNSSNERERERERERGRRRSKRGGGNPNEHEHIESEFELSPLSRRIRLRFELFSSVRAPKEMPPPPPLAAPQLQPQSQHNRINLSELKLHICTKLGPERSKQYFNYLNLYLCQKLTKQELGKRCLSILGRENLPLHNQLIHSILKNALFAKTPPPQSVHEKPPSRNLTNYGKKASQGEEDELFQNSLPPPLPTVWCNGSRKVRSNHRERRIKDRPSPLGLNGQSHTLVPSNHDIKENGVLGPCDLKRPVRDYQNGPAEQLEKRPRLENSSLQDQAAVLGKGRTEVGFIDDSKEAEQNNEWFSQRGPLKAPLGIPFCPASVGGARRSFPVMMPCTSTSSNADSGELCETEALRKRMERIAEAQGLSEVPMECANLLNNGLDAYLKRLIKSCVDLGGARSSRKLPKYPIHNQQHQMKPLNGVWPGNHTYVHNSQGSSISLQDFRLAMEMNPQQLGEDWPLLLEKISFCSFEE</sequence>
<dbReference type="GO" id="GO:0003713">
    <property type="term" value="F:transcription coactivator activity"/>
    <property type="evidence" value="ECO:0007669"/>
    <property type="project" value="TreeGrafter"/>
</dbReference>
<evidence type="ECO:0000313" key="7">
    <source>
        <dbReference type="Proteomes" id="UP000092600"/>
    </source>
</evidence>
<evidence type="ECO:0000256" key="3">
    <source>
        <dbReference type="ARBA" id="ARBA00023163"/>
    </source>
</evidence>
<dbReference type="Proteomes" id="UP000092600">
    <property type="component" value="Unassembled WGS sequence"/>
</dbReference>
<organism evidence="6 7">
    <name type="scientific">Ananas comosus</name>
    <name type="common">Pineapple</name>
    <name type="synonym">Ananas ananas</name>
    <dbReference type="NCBI Taxonomy" id="4615"/>
    <lineage>
        <taxon>Eukaryota</taxon>
        <taxon>Viridiplantae</taxon>
        <taxon>Streptophyta</taxon>
        <taxon>Embryophyta</taxon>
        <taxon>Tracheophyta</taxon>
        <taxon>Spermatophyta</taxon>
        <taxon>Magnoliopsida</taxon>
        <taxon>Liliopsida</taxon>
        <taxon>Poales</taxon>
        <taxon>Bromeliaceae</taxon>
        <taxon>Bromelioideae</taxon>
        <taxon>Ananas</taxon>
    </lineage>
</organism>
<evidence type="ECO:0000313" key="6">
    <source>
        <dbReference type="EMBL" id="OAY75966.1"/>
    </source>
</evidence>
<feature type="region of interest" description="Disordered" evidence="5">
    <location>
        <begin position="159"/>
        <end position="184"/>
    </location>
</feature>
<protein>
    <recommendedName>
        <fullName evidence="8">Transcriptional coactivator Hfi1/Transcriptional adapter 1</fullName>
    </recommendedName>
</protein>
<evidence type="ECO:0008006" key="8">
    <source>
        <dbReference type="Google" id="ProtNLM"/>
    </source>
</evidence>
<dbReference type="STRING" id="4615.A0A199VGG7"/>
<evidence type="ECO:0000256" key="1">
    <source>
        <dbReference type="ARBA" id="ARBA00004123"/>
    </source>
</evidence>
<keyword evidence="4" id="KW-0539">Nucleus</keyword>
<name>A0A199VGG7_ANACO</name>
<keyword evidence="3" id="KW-0804">Transcription</keyword>
<dbReference type="GO" id="GO:0006357">
    <property type="term" value="P:regulation of transcription by RNA polymerase II"/>
    <property type="evidence" value="ECO:0007669"/>
    <property type="project" value="TreeGrafter"/>
</dbReference>
<feature type="compositionally biased region" description="Basic residues" evidence="5">
    <location>
        <begin position="206"/>
        <end position="215"/>
    </location>
</feature>
<dbReference type="GO" id="GO:0005634">
    <property type="term" value="C:nucleus"/>
    <property type="evidence" value="ECO:0007669"/>
    <property type="project" value="UniProtKB-SubCell"/>
</dbReference>
<dbReference type="GO" id="GO:0000124">
    <property type="term" value="C:SAGA complex"/>
    <property type="evidence" value="ECO:0007669"/>
    <property type="project" value="TreeGrafter"/>
</dbReference>
<gene>
    <name evidence="6" type="ORF">ACMD2_08078</name>
</gene>
<accession>A0A199VGG7</accession>